<evidence type="ECO:0000313" key="12">
    <source>
        <dbReference type="Proteomes" id="UP000281955"/>
    </source>
</evidence>
<dbReference type="EMBL" id="RBWV01000011">
    <property type="protein sequence ID" value="RKS75231.1"/>
    <property type="molecule type" value="Genomic_DNA"/>
</dbReference>
<dbReference type="InterPro" id="IPR008927">
    <property type="entry name" value="6-PGluconate_DH-like_C_sf"/>
</dbReference>
<dbReference type="InterPro" id="IPR036291">
    <property type="entry name" value="NAD(P)-bd_dom_sf"/>
</dbReference>
<comment type="pathway">
    <text evidence="5 8">Amino-acid biosynthesis; L-proline biosynthesis; L-proline from L-glutamate 5-semialdehyde: step 1/1.</text>
</comment>
<comment type="similarity">
    <text evidence="1 5 8">Belongs to the pyrroline-5-carboxylate reductase family.</text>
</comment>
<dbReference type="Pfam" id="PF14748">
    <property type="entry name" value="P5CR_dimer"/>
    <property type="match status" value="1"/>
</dbReference>
<evidence type="ECO:0000256" key="7">
    <source>
        <dbReference type="PIRSR" id="PIRSR000193-1"/>
    </source>
</evidence>
<dbReference type="PANTHER" id="PTHR11645:SF0">
    <property type="entry name" value="PYRROLINE-5-CARBOXYLATE REDUCTASE 3"/>
    <property type="match status" value="1"/>
</dbReference>
<evidence type="ECO:0000256" key="8">
    <source>
        <dbReference type="RuleBase" id="RU003903"/>
    </source>
</evidence>
<dbReference type="Gene3D" id="1.10.3730.10">
    <property type="entry name" value="ProC C-terminal domain-like"/>
    <property type="match status" value="1"/>
</dbReference>
<dbReference type="UniPathway" id="UPA00098">
    <property type="reaction ID" value="UER00361"/>
</dbReference>
<dbReference type="Pfam" id="PF03807">
    <property type="entry name" value="F420_oxidored"/>
    <property type="match status" value="1"/>
</dbReference>
<dbReference type="AlphaFoldDB" id="A0A420XPM3"/>
<gene>
    <name evidence="5" type="primary">proC</name>
    <name evidence="11" type="ORF">CLV35_1690</name>
</gene>
<keyword evidence="3 5" id="KW-0560">Oxidoreductase</keyword>
<sequence>MTSIAVLGAGTMGEAILAGLLRSGTPASDVVVTTRREERSAELLARHGVRTVSTEEAAGADVVVLGVKPVDMAGLVEELAHAVTPQSLLVSIAAGLPTRFYEERLHRPVPVVRVMPNTPISVGEAMNVLTAGQYAGEQHLATVEELLAPVGRSVRVKETLFDAATALAGSGPAYHFLYAEAMVDAGVLLGLPRAMARELVAQTAYGAAAMLRDSGRSAAELRDQVTSPGGTTIAALRQLEAHGLRAAVFDALEAARDRSREMGAG</sequence>
<dbReference type="FunFam" id="1.10.3730.10:FF:000001">
    <property type="entry name" value="Pyrroline-5-carboxylate reductase"/>
    <property type="match status" value="1"/>
</dbReference>
<dbReference type="InParanoid" id="A0A420XPM3"/>
<dbReference type="PANTHER" id="PTHR11645">
    <property type="entry name" value="PYRROLINE-5-CARBOXYLATE REDUCTASE"/>
    <property type="match status" value="1"/>
</dbReference>
<dbReference type="SUPFAM" id="SSF51735">
    <property type="entry name" value="NAD(P)-binding Rossmann-fold domains"/>
    <property type="match status" value="1"/>
</dbReference>
<comment type="subcellular location">
    <subcellularLocation>
        <location evidence="5">Cytoplasm</location>
    </subcellularLocation>
</comment>
<comment type="caution">
    <text evidence="11">The sequence shown here is derived from an EMBL/GenBank/DDBJ whole genome shotgun (WGS) entry which is preliminary data.</text>
</comment>
<keyword evidence="5 8" id="KW-0641">Proline biosynthesis</keyword>
<evidence type="ECO:0000256" key="1">
    <source>
        <dbReference type="ARBA" id="ARBA00005525"/>
    </source>
</evidence>
<name>A0A420XPM3_9ACTN</name>
<evidence type="ECO:0000256" key="3">
    <source>
        <dbReference type="ARBA" id="ARBA00023002"/>
    </source>
</evidence>
<dbReference type="PIRSF" id="PIRSF000193">
    <property type="entry name" value="Pyrrol-5-carb_rd"/>
    <property type="match status" value="1"/>
</dbReference>
<feature type="binding site" evidence="7">
    <location>
        <begin position="7"/>
        <end position="12"/>
    </location>
    <ligand>
        <name>NADP(+)</name>
        <dbReference type="ChEBI" id="CHEBI:58349"/>
    </ligand>
</feature>
<feature type="domain" description="Pyrroline-5-carboxylate reductase catalytic N-terminal" evidence="9">
    <location>
        <begin position="4"/>
        <end position="95"/>
    </location>
</feature>
<dbReference type="NCBIfam" id="TIGR00112">
    <property type="entry name" value="proC"/>
    <property type="match status" value="1"/>
</dbReference>
<comment type="catalytic activity">
    <reaction evidence="5">
        <text>L-proline + NAD(+) = (S)-1-pyrroline-5-carboxylate + NADH + 2 H(+)</text>
        <dbReference type="Rhea" id="RHEA:14105"/>
        <dbReference type="ChEBI" id="CHEBI:15378"/>
        <dbReference type="ChEBI" id="CHEBI:17388"/>
        <dbReference type="ChEBI" id="CHEBI:57540"/>
        <dbReference type="ChEBI" id="CHEBI:57945"/>
        <dbReference type="ChEBI" id="CHEBI:60039"/>
        <dbReference type="EC" id="1.5.1.2"/>
    </reaction>
</comment>
<dbReference type="HAMAP" id="MF_01925">
    <property type="entry name" value="P5C_reductase"/>
    <property type="match status" value="1"/>
</dbReference>
<evidence type="ECO:0000256" key="4">
    <source>
        <dbReference type="ARBA" id="ARBA00058118"/>
    </source>
</evidence>
<evidence type="ECO:0000259" key="10">
    <source>
        <dbReference type="Pfam" id="PF14748"/>
    </source>
</evidence>
<feature type="domain" description="Pyrroline-5-carboxylate reductase dimerisation" evidence="10">
    <location>
        <begin position="158"/>
        <end position="262"/>
    </location>
</feature>
<dbReference type="Proteomes" id="UP000281955">
    <property type="component" value="Unassembled WGS sequence"/>
</dbReference>
<evidence type="ECO:0000256" key="5">
    <source>
        <dbReference type="HAMAP-Rule" id="MF_01925"/>
    </source>
</evidence>
<evidence type="ECO:0000259" key="9">
    <source>
        <dbReference type="Pfam" id="PF03807"/>
    </source>
</evidence>
<keyword evidence="2 5" id="KW-0521">NADP</keyword>
<dbReference type="GO" id="GO:0004735">
    <property type="term" value="F:pyrroline-5-carboxylate reductase activity"/>
    <property type="evidence" value="ECO:0007669"/>
    <property type="project" value="UniProtKB-UniRule"/>
</dbReference>
<dbReference type="RefSeq" id="WP_121193043.1">
    <property type="nucleotide sequence ID" value="NZ_RBWV01000011.1"/>
</dbReference>
<organism evidence="11 12">
    <name type="scientific">Motilibacter peucedani</name>
    <dbReference type="NCBI Taxonomy" id="598650"/>
    <lineage>
        <taxon>Bacteria</taxon>
        <taxon>Bacillati</taxon>
        <taxon>Actinomycetota</taxon>
        <taxon>Actinomycetes</taxon>
        <taxon>Motilibacterales</taxon>
        <taxon>Motilibacteraceae</taxon>
        <taxon>Motilibacter</taxon>
    </lineage>
</organism>
<dbReference type="Gene3D" id="3.40.50.720">
    <property type="entry name" value="NAD(P)-binding Rossmann-like Domain"/>
    <property type="match status" value="1"/>
</dbReference>
<reference evidence="11 12" key="1">
    <citation type="submission" date="2018-10" db="EMBL/GenBank/DDBJ databases">
        <title>Genomic Encyclopedia of Archaeal and Bacterial Type Strains, Phase II (KMG-II): from individual species to whole genera.</title>
        <authorList>
            <person name="Goeker M."/>
        </authorList>
    </citation>
    <scope>NUCLEOTIDE SEQUENCE [LARGE SCALE GENOMIC DNA]</scope>
    <source>
        <strain evidence="11 12">RP-AC37</strain>
    </source>
</reference>
<comment type="catalytic activity">
    <reaction evidence="5 8">
        <text>L-proline + NADP(+) = (S)-1-pyrroline-5-carboxylate + NADPH + 2 H(+)</text>
        <dbReference type="Rhea" id="RHEA:14109"/>
        <dbReference type="ChEBI" id="CHEBI:15378"/>
        <dbReference type="ChEBI" id="CHEBI:17388"/>
        <dbReference type="ChEBI" id="CHEBI:57783"/>
        <dbReference type="ChEBI" id="CHEBI:58349"/>
        <dbReference type="ChEBI" id="CHEBI:60039"/>
        <dbReference type="EC" id="1.5.1.2"/>
    </reaction>
</comment>
<dbReference type="OrthoDB" id="9805754at2"/>
<comment type="function">
    <text evidence="4 5">Catalyzes the reduction of 1-pyrroline-5-carboxylate (PCA) to L-proline.</text>
</comment>
<dbReference type="FunCoup" id="A0A420XPM3">
    <property type="interactions" value="364"/>
</dbReference>
<dbReference type="EC" id="1.5.1.2" evidence="5 6"/>
<dbReference type="InterPro" id="IPR028939">
    <property type="entry name" value="P5C_Rdtase_cat_N"/>
</dbReference>
<keyword evidence="5 8" id="KW-0028">Amino-acid biosynthesis</keyword>
<dbReference type="SUPFAM" id="SSF48179">
    <property type="entry name" value="6-phosphogluconate dehydrogenase C-terminal domain-like"/>
    <property type="match status" value="1"/>
</dbReference>
<accession>A0A420XPM3</accession>
<evidence type="ECO:0000313" key="11">
    <source>
        <dbReference type="EMBL" id="RKS75231.1"/>
    </source>
</evidence>
<keyword evidence="12" id="KW-1185">Reference proteome</keyword>
<dbReference type="PROSITE" id="PS00521">
    <property type="entry name" value="P5CR"/>
    <property type="match status" value="1"/>
</dbReference>
<protein>
    <recommendedName>
        <fullName evidence="5 6">Pyrroline-5-carboxylate reductase</fullName>
        <shortName evidence="5">P5C reductase</shortName>
        <shortName evidence="5">P5CR</shortName>
        <ecNumber evidence="5 6">1.5.1.2</ecNumber>
    </recommendedName>
    <alternativeName>
        <fullName evidence="5">PCA reductase</fullName>
    </alternativeName>
</protein>
<evidence type="ECO:0000256" key="2">
    <source>
        <dbReference type="ARBA" id="ARBA00022857"/>
    </source>
</evidence>
<dbReference type="GO" id="GO:0005737">
    <property type="term" value="C:cytoplasm"/>
    <property type="evidence" value="ECO:0007669"/>
    <property type="project" value="UniProtKB-SubCell"/>
</dbReference>
<dbReference type="InterPro" id="IPR000304">
    <property type="entry name" value="Pyrroline-COOH_reductase"/>
</dbReference>
<dbReference type="GO" id="GO:0055129">
    <property type="term" value="P:L-proline biosynthetic process"/>
    <property type="evidence" value="ECO:0007669"/>
    <property type="project" value="UniProtKB-UniRule"/>
</dbReference>
<evidence type="ECO:0000256" key="6">
    <source>
        <dbReference type="NCBIfam" id="TIGR00112"/>
    </source>
</evidence>
<dbReference type="InterPro" id="IPR029036">
    <property type="entry name" value="P5CR_dimer"/>
</dbReference>
<keyword evidence="5" id="KW-0963">Cytoplasm</keyword>
<proteinExistence type="inferred from homology"/>
<dbReference type="InterPro" id="IPR053790">
    <property type="entry name" value="P5CR-like_CS"/>
</dbReference>